<evidence type="ECO:0000313" key="3">
    <source>
        <dbReference type="Proteomes" id="UP001235064"/>
    </source>
</evidence>
<evidence type="ECO:0000256" key="1">
    <source>
        <dbReference type="SAM" id="MobiDB-lite"/>
    </source>
</evidence>
<proteinExistence type="predicted"/>
<feature type="compositionally biased region" description="Basic and acidic residues" evidence="1">
    <location>
        <begin position="66"/>
        <end position="76"/>
    </location>
</feature>
<dbReference type="EMBL" id="JASXSZ010000001">
    <property type="protein sequence ID" value="MDL9978633.1"/>
    <property type="molecule type" value="Genomic_DNA"/>
</dbReference>
<keyword evidence="3" id="KW-1185">Reference proteome</keyword>
<evidence type="ECO:0000313" key="2">
    <source>
        <dbReference type="EMBL" id="MDL9978633.1"/>
    </source>
</evidence>
<comment type="caution">
    <text evidence="2">The sequence shown here is derived from an EMBL/GenBank/DDBJ whole genome shotgun (WGS) entry which is preliminary data.</text>
</comment>
<accession>A0ABT7MW12</accession>
<sequence length="163" mass="17330">MNSDFGASPIQANLWIGGAPFGGMHGTDQQITDAAAAAGVTLVMDCRTRADDGRDRFSRPAGSEPHTLDCDEKTSNDDCDTPGNCHRVSATIQRLAAKENPMSILTLQATAMDRVDLPLNVQLAKPMPMYAGGDDPTAAKWGTHVPTGPGDNHDDINTDYSMD</sequence>
<dbReference type="RefSeq" id="WP_286287210.1">
    <property type="nucleotide sequence ID" value="NZ_JASXSZ010000001.1"/>
</dbReference>
<dbReference type="Proteomes" id="UP001235064">
    <property type="component" value="Unassembled WGS sequence"/>
</dbReference>
<name>A0ABT7MW12_9MICO</name>
<feature type="region of interest" description="Disordered" evidence="1">
    <location>
        <begin position="51"/>
        <end position="80"/>
    </location>
</feature>
<feature type="region of interest" description="Disordered" evidence="1">
    <location>
        <begin position="140"/>
        <end position="163"/>
    </location>
</feature>
<gene>
    <name evidence="2" type="ORF">QSV35_04760</name>
</gene>
<reference evidence="2 3" key="1">
    <citation type="submission" date="2023-06" db="EMBL/GenBank/DDBJ databases">
        <title>Microbacterium sp. nov., isolated from a waste landfill.</title>
        <authorList>
            <person name="Wen W."/>
        </authorList>
    </citation>
    <scope>NUCLEOTIDE SEQUENCE [LARGE SCALE GENOMIC DNA]</scope>
    <source>
        <strain evidence="2 3">ASV49</strain>
    </source>
</reference>
<protein>
    <submittedName>
        <fullName evidence="2">Uncharacterized protein</fullName>
    </submittedName>
</protein>
<organism evidence="2 3">
    <name type="scientific">Microbacterium candidum</name>
    <dbReference type="NCBI Taxonomy" id="3041922"/>
    <lineage>
        <taxon>Bacteria</taxon>
        <taxon>Bacillati</taxon>
        <taxon>Actinomycetota</taxon>
        <taxon>Actinomycetes</taxon>
        <taxon>Micrococcales</taxon>
        <taxon>Microbacteriaceae</taxon>
        <taxon>Microbacterium</taxon>
    </lineage>
</organism>